<sequence>MFNQLLKWTLVISIWRKYKKHIGITIILILALFLTSLVHQDFVNYSLVSNNNSLGLSYLVKWLVYVALVSVYWFSVGKINRNASKDSDLHKKMKASKQRTAKSAPAESEGEDTPDPFASIRGKKTLRSKADIALEKQNQK</sequence>
<name>A0A2S7UWF2_9GAMM</name>
<evidence type="ECO:0000313" key="4">
    <source>
        <dbReference type="Proteomes" id="UP000239007"/>
    </source>
</evidence>
<dbReference type="EMBL" id="MSCH01000003">
    <property type="protein sequence ID" value="PQJ54045.1"/>
    <property type="molecule type" value="Genomic_DNA"/>
</dbReference>
<keyword evidence="4" id="KW-1185">Reference proteome</keyword>
<protein>
    <submittedName>
        <fullName evidence="3">Uncharacterized protein</fullName>
    </submittedName>
</protein>
<evidence type="ECO:0000256" key="2">
    <source>
        <dbReference type="SAM" id="Phobius"/>
    </source>
</evidence>
<evidence type="ECO:0000256" key="1">
    <source>
        <dbReference type="SAM" id="MobiDB-lite"/>
    </source>
</evidence>
<keyword evidence="2" id="KW-0472">Membrane</keyword>
<evidence type="ECO:0000313" key="3">
    <source>
        <dbReference type="EMBL" id="PQJ54045.1"/>
    </source>
</evidence>
<reference evidence="3 4" key="1">
    <citation type="submission" date="2016-12" db="EMBL/GenBank/DDBJ databases">
        <title>Diversity of luminous bacteria.</title>
        <authorList>
            <person name="Yoshizawa S."/>
            <person name="Kogure K."/>
        </authorList>
    </citation>
    <scope>NUCLEOTIDE SEQUENCE [LARGE SCALE GENOMIC DNA]</scope>
    <source>
        <strain evidence="3 4">SA4-48</strain>
    </source>
</reference>
<organism evidence="3 4">
    <name type="scientific">Psychrosphaera saromensis</name>
    <dbReference type="NCBI Taxonomy" id="716813"/>
    <lineage>
        <taxon>Bacteria</taxon>
        <taxon>Pseudomonadati</taxon>
        <taxon>Pseudomonadota</taxon>
        <taxon>Gammaproteobacteria</taxon>
        <taxon>Alteromonadales</taxon>
        <taxon>Pseudoalteromonadaceae</taxon>
        <taxon>Psychrosphaera</taxon>
    </lineage>
</organism>
<feature type="transmembrane region" description="Helical" evidence="2">
    <location>
        <begin position="59"/>
        <end position="76"/>
    </location>
</feature>
<dbReference type="AlphaFoldDB" id="A0A2S7UWF2"/>
<gene>
    <name evidence="3" type="ORF">BTO11_10555</name>
</gene>
<keyword evidence="2" id="KW-1133">Transmembrane helix</keyword>
<proteinExistence type="predicted"/>
<keyword evidence="2" id="KW-0812">Transmembrane</keyword>
<dbReference type="RefSeq" id="WP_105052556.1">
    <property type="nucleotide sequence ID" value="NZ_BMYG01000007.1"/>
</dbReference>
<feature type="region of interest" description="Disordered" evidence="1">
    <location>
        <begin position="87"/>
        <end position="124"/>
    </location>
</feature>
<dbReference type="Proteomes" id="UP000239007">
    <property type="component" value="Unassembled WGS sequence"/>
</dbReference>
<comment type="caution">
    <text evidence="3">The sequence shown here is derived from an EMBL/GenBank/DDBJ whole genome shotgun (WGS) entry which is preliminary data.</text>
</comment>
<dbReference type="OrthoDB" id="6388823at2"/>
<accession>A0A2S7UWF2</accession>
<feature type="compositionally biased region" description="Basic residues" evidence="1">
    <location>
        <begin position="91"/>
        <end position="100"/>
    </location>
</feature>
<feature type="transmembrane region" description="Helical" evidence="2">
    <location>
        <begin position="21"/>
        <end position="39"/>
    </location>
</feature>